<keyword evidence="1" id="KW-0805">Transcription regulation</keyword>
<dbReference type="InterPro" id="IPR000843">
    <property type="entry name" value="HTH_LacI"/>
</dbReference>
<dbReference type="SUPFAM" id="SSF47413">
    <property type="entry name" value="lambda repressor-like DNA-binding domains"/>
    <property type="match status" value="1"/>
</dbReference>
<dbReference type="SUPFAM" id="SSF53822">
    <property type="entry name" value="Periplasmic binding protein-like I"/>
    <property type="match status" value="1"/>
</dbReference>
<keyword evidence="2" id="KW-0238">DNA-binding</keyword>
<accession>A0A5J6L7N4</accession>
<dbReference type="PROSITE" id="PS50932">
    <property type="entry name" value="HTH_LACI_2"/>
    <property type="match status" value="1"/>
</dbReference>
<dbReference type="InterPro" id="IPR028082">
    <property type="entry name" value="Peripla_BP_I"/>
</dbReference>
<dbReference type="KEGG" id="mlz:F6J85_15885"/>
<dbReference type="InterPro" id="IPR046335">
    <property type="entry name" value="LacI/GalR-like_sensor"/>
</dbReference>
<dbReference type="Gene3D" id="1.10.260.40">
    <property type="entry name" value="lambda repressor-like DNA-binding domains"/>
    <property type="match status" value="1"/>
</dbReference>
<dbReference type="PROSITE" id="PS00356">
    <property type="entry name" value="HTH_LACI_1"/>
    <property type="match status" value="1"/>
</dbReference>
<organism evidence="5 6">
    <name type="scientific">Microbacterium lushaniae</name>
    <dbReference type="NCBI Taxonomy" id="2614639"/>
    <lineage>
        <taxon>Bacteria</taxon>
        <taxon>Bacillati</taxon>
        <taxon>Actinomycetota</taxon>
        <taxon>Actinomycetes</taxon>
        <taxon>Micrococcales</taxon>
        <taxon>Microbacteriaceae</taxon>
        <taxon>Microbacterium</taxon>
    </lineage>
</organism>
<reference evidence="6" key="1">
    <citation type="submission" date="2019-09" db="EMBL/GenBank/DDBJ databases">
        <title>Mumia zhuanghuii sp. nov. isolated from the intestinal contents of plateau pika (Ochotona curzoniae) in the Qinghai-Tibet plateau of China.</title>
        <authorList>
            <person name="Tian Z."/>
        </authorList>
    </citation>
    <scope>NUCLEOTIDE SEQUENCE [LARGE SCALE GENOMIC DNA]</scope>
    <source>
        <strain evidence="6">L-031</strain>
    </source>
</reference>
<dbReference type="AlphaFoldDB" id="A0A5J6L7N4"/>
<dbReference type="InterPro" id="IPR010982">
    <property type="entry name" value="Lambda_DNA-bd_dom_sf"/>
</dbReference>
<dbReference type="CDD" id="cd01392">
    <property type="entry name" value="HTH_LacI"/>
    <property type="match status" value="1"/>
</dbReference>
<dbReference type="RefSeq" id="WP_150926529.1">
    <property type="nucleotide sequence ID" value="NZ_CP044232.1"/>
</dbReference>
<sequence length="344" mass="37486">MRTARATVKDVAALARVSPKTVSNVLTGSVHVRPDTRARVEQAMSALDFVPNLSARGLRSGRSGVIAVALPDLATAFSADLLHYLVEAAHERGFAVQIEETADRPQRERDLLSRARAHLVDGLILNPIRLEDSVIDRAADLPPVVLIGEVEQHRTDRVLIDSRRAAKDATLHLIARGARRIAAVGGDDRPEHATATSRLRLAGFRDALRESGLDPDPAREVNLLPWSMATGAAAVRELRTREVDMDAILAFTDSLAVGATRELVESGLRVPDDVLVAGFDDIEVARFTTPSLTTVGFDRRLFAQESLRLLVERISRPGQTPQAVTIPHRVVERESTASSRHPAH</sequence>
<dbReference type="Pfam" id="PF00356">
    <property type="entry name" value="LacI"/>
    <property type="match status" value="1"/>
</dbReference>
<dbReference type="CDD" id="cd06267">
    <property type="entry name" value="PBP1_LacI_sugar_binding-like"/>
    <property type="match status" value="1"/>
</dbReference>
<evidence type="ECO:0000259" key="4">
    <source>
        <dbReference type="PROSITE" id="PS50932"/>
    </source>
</evidence>
<keyword evidence="3" id="KW-0804">Transcription</keyword>
<evidence type="ECO:0000256" key="3">
    <source>
        <dbReference type="ARBA" id="ARBA00023163"/>
    </source>
</evidence>
<feature type="domain" description="HTH lacI-type" evidence="4">
    <location>
        <begin position="6"/>
        <end position="60"/>
    </location>
</feature>
<keyword evidence="6" id="KW-1185">Reference proteome</keyword>
<dbReference type="SMART" id="SM00354">
    <property type="entry name" value="HTH_LACI"/>
    <property type="match status" value="1"/>
</dbReference>
<evidence type="ECO:0000313" key="5">
    <source>
        <dbReference type="EMBL" id="QEW04416.1"/>
    </source>
</evidence>
<evidence type="ECO:0000313" key="6">
    <source>
        <dbReference type="Proteomes" id="UP000325516"/>
    </source>
</evidence>
<dbReference type="GO" id="GO:0003700">
    <property type="term" value="F:DNA-binding transcription factor activity"/>
    <property type="evidence" value="ECO:0007669"/>
    <property type="project" value="TreeGrafter"/>
</dbReference>
<dbReference type="GO" id="GO:0000976">
    <property type="term" value="F:transcription cis-regulatory region binding"/>
    <property type="evidence" value="ECO:0007669"/>
    <property type="project" value="TreeGrafter"/>
</dbReference>
<dbReference type="Proteomes" id="UP000325516">
    <property type="component" value="Chromosome"/>
</dbReference>
<gene>
    <name evidence="5" type="ORF">F6J85_15885</name>
</gene>
<dbReference type="Pfam" id="PF13377">
    <property type="entry name" value="Peripla_BP_3"/>
    <property type="match status" value="1"/>
</dbReference>
<dbReference type="PANTHER" id="PTHR30146:SF109">
    <property type="entry name" value="HTH-TYPE TRANSCRIPTIONAL REGULATOR GALS"/>
    <property type="match status" value="1"/>
</dbReference>
<dbReference type="Gene3D" id="3.40.50.2300">
    <property type="match status" value="2"/>
</dbReference>
<dbReference type="PANTHER" id="PTHR30146">
    <property type="entry name" value="LACI-RELATED TRANSCRIPTIONAL REPRESSOR"/>
    <property type="match status" value="1"/>
</dbReference>
<dbReference type="EMBL" id="CP044232">
    <property type="protein sequence ID" value="QEW04416.1"/>
    <property type="molecule type" value="Genomic_DNA"/>
</dbReference>
<proteinExistence type="predicted"/>
<evidence type="ECO:0000256" key="1">
    <source>
        <dbReference type="ARBA" id="ARBA00023015"/>
    </source>
</evidence>
<name>A0A5J6L7N4_9MICO</name>
<evidence type="ECO:0000256" key="2">
    <source>
        <dbReference type="ARBA" id="ARBA00023125"/>
    </source>
</evidence>
<protein>
    <submittedName>
        <fullName evidence="5">LacI family transcriptional regulator</fullName>
    </submittedName>
</protein>